<reference evidence="6 7" key="1">
    <citation type="submission" date="2010-08" db="EMBL/GenBank/DDBJ databases">
        <authorList>
            <consortium name="US DOE Joint Genome Institute (JGI-PGF)"/>
            <person name="Lucas S."/>
            <person name="Copeland A."/>
            <person name="Lapidus A."/>
            <person name="Cheng J.-F."/>
            <person name="Bruce D."/>
            <person name="Goodwin L."/>
            <person name="Pitluck S."/>
            <person name="Land M.L."/>
            <person name="Hauser L."/>
            <person name="Chang Y.-J."/>
            <person name="Anderson I.J."/>
            <person name="Johnson E."/>
            <person name="Mulhopadhyay B."/>
            <person name="Kyrpides N."/>
            <person name="Woyke T.J."/>
        </authorList>
    </citation>
    <scope>NUCLEOTIDE SEQUENCE [LARGE SCALE GENOMIC DNA]</scope>
    <source>
        <strain evidence="6 7">6</strain>
    </source>
</reference>
<keyword evidence="7" id="KW-1185">Reference proteome</keyword>
<dbReference type="PANTHER" id="PTHR34142:SF1">
    <property type="entry name" value="GLYCOSIDE HYDROLASE FAMILY 5 DOMAIN-CONTAINING PROTEIN"/>
    <property type="match status" value="1"/>
</dbReference>
<feature type="domain" description="Glycoside hydrolase family 5" evidence="4">
    <location>
        <begin position="47"/>
        <end position="313"/>
    </location>
</feature>
<dbReference type="OrthoDB" id="154460at2"/>
<dbReference type="GO" id="GO:0000272">
    <property type="term" value="P:polysaccharide catabolic process"/>
    <property type="evidence" value="ECO:0007669"/>
    <property type="project" value="InterPro"/>
</dbReference>
<evidence type="ECO:0000259" key="5">
    <source>
        <dbReference type="Pfam" id="PF18885"/>
    </source>
</evidence>
<evidence type="ECO:0000313" key="7">
    <source>
        <dbReference type="Proteomes" id="UP000005753"/>
    </source>
</evidence>
<evidence type="ECO:0000256" key="3">
    <source>
        <dbReference type="RuleBase" id="RU361153"/>
    </source>
</evidence>
<dbReference type="Pfam" id="PF00150">
    <property type="entry name" value="Cellulase"/>
    <property type="match status" value="1"/>
</dbReference>
<proteinExistence type="inferred from homology"/>
<gene>
    <name evidence="6" type="ORF">EubceDRAFT1_1513</name>
</gene>
<dbReference type="EMBL" id="CM001487">
    <property type="protein sequence ID" value="EIM57308.1"/>
    <property type="molecule type" value="Genomic_DNA"/>
</dbReference>
<dbReference type="Gene3D" id="3.20.20.80">
    <property type="entry name" value="Glycosidases"/>
    <property type="match status" value="1"/>
</dbReference>
<dbReference type="PANTHER" id="PTHR34142">
    <property type="entry name" value="ENDO-BETA-1,4-GLUCANASE A"/>
    <property type="match status" value="1"/>
</dbReference>
<dbReference type="GO" id="GO:0004553">
    <property type="term" value="F:hydrolase activity, hydrolyzing O-glycosyl compounds"/>
    <property type="evidence" value="ECO:0007669"/>
    <property type="project" value="InterPro"/>
</dbReference>
<feature type="domain" description="DUF5648" evidence="5">
    <location>
        <begin position="361"/>
        <end position="492"/>
    </location>
</feature>
<name>I5AU35_EUBC6</name>
<dbReference type="InterPro" id="IPR043708">
    <property type="entry name" value="DUF5648"/>
</dbReference>
<dbReference type="AlphaFoldDB" id="I5AU35"/>
<dbReference type="InterPro" id="IPR017853">
    <property type="entry name" value="GH"/>
</dbReference>
<dbReference type="SUPFAM" id="SSF51445">
    <property type="entry name" value="(Trans)glycosidases"/>
    <property type="match status" value="1"/>
</dbReference>
<reference evidence="6 7" key="2">
    <citation type="submission" date="2012-02" db="EMBL/GenBank/DDBJ databases">
        <title>Improved High-Quality Draft sequence of Eubacterium cellulosolvens 6.</title>
        <authorList>
            <consortium name="US DOE Joint Genome Institute"/>
            <person name="Lucas S."/>
            <person name="Han J."/>
            <person name="Lapidus A."/>
            <person name="Cheng J.-F."/>
            <person name="Goodwin L."/>
            <person name="Pitluck S."/>
            <person name="Peters L."/>
            <person name="Mikhailova N."/>
            <person name="Gu W."/>
            <person name="Detter J.C."/>
            <person name="Han C."/>
            <person name="Tapia R."/>
            <person name="Land M."/>
            <person name="Hauser L."/>
            <person name="Kyrpides N."/>
            <person name="Ivanova N."/>
            <person name="Pagani I."/>
            <person name="Johnson E."/>
            <person name="Mukhopadhyay B."/>
            <person name="Anderson I."/>
            <person name="Woyke T."/>
        </authorList>
    </citation>
    <scope>NUCLEOTIDE SEQUENCE [LARGE SCALE GENOMIC DNA]</scope>
    <source>
        <strain evidence="6 7">6</strain>
    </source>
</reference>
<evidence type="ECO:0000256" key="2">
    <source>
        <dbReference type="ARBA" id="ARBA00023295"/>
    </source>
</evidence>
<dbReference type="InterPro" id="IPR001547">
    <property type="entry name" value="Glyco_hydro_5"/>
</dbReference>
<dbReference type="eggNOG" id="COG3757">
    <property type="taxonomic scope" value="Bacteria"/>
</dbReference>
<dbReference type="Pfam" id="PF18885">
    <property type="entry name" value="DUF5648"/>
    <property type="match status" value="1"/>
</dbReference>
<organism evidence="6 7">
    <name type="scientific">Eubacterium cellulosolvens (strain ATCC 43171 / JCM 9499 / 6)</name>
    <name type="common">Cillobacterium cellulosolvens</name>
    <dbReference type="NCBI Taxonomy" id="633697"/>
    <lineage>
        <taxon>Bacteria</taxon>
        <taxon>Bacillati</taxon>
        <taxon>Bacillota</taxon>
        <taxon>Clostridia</taxon>
        <taxon>Eubacteriales</taxon>
        <taxon>Eubacteriaceae</taxon>
        <taxon>Eubacterium</taxon>
    </lineage>
</organism>
<keyword evidence="1 3" id="KW-0378">Hydrolase</keyword>
<comment type="similarity">
    <text evidence="3">Belongs to the glycosyl hydrolase 5 (cellulase A) family.</text>
</comment>
<dbReference type="STRING" id="633697.EubceDRAFT1_1513"/>
<evidence type="ECO:0000256" key="1">
    <source>
        <dbReference type="ARBA" id="ARBA00022801"/>
    </source>
</evidence>
<dbReference type="Proteomes" id="UP000005753">
    <property type="component" value="Chromosome"/>
</dbReference>
<dbReference type="eggNOG" id="COG2730">
    <property type="taxonomic scope" value="Bacteria"/>
</dbReference>
<protein>
    <submittedName>
        <fullName evidence="6">Endoglucanase</fullName>
    </submittedName>
</protein>
<evidence type="ECO:0000259" key="4">
    <source>
        <dbReference type="Pfam" id="PF00150"/>
    </source>
</evidence>
<keyword evidence="2 3" id="KW-0326">Glycosidase</keyword>
<dbReference type="HOGENOM" id="CLU_550674_0_0_9"/>
<accession>I5AU35</accession>
<evidence type="ECO:0000313" key="6">
    <source>
        <dbReference type="EMBL" id="EIM57308.1"/>
    </source>
</evidence>
<sequence length="495" mass="55559">MVQNLRRLFCFRAALVILLTGAAFLFLTPKTISAAVKAIHVQGTQLVDNSGEQVQLCGVSTHGLQWYPQYVNEASFASLKGSWGANVVRLAMYTGEGGYCTGGDKTRLEQIIDTGVKAANNQGMYCIIDWHTLSDSNPQTYQGEAVNFFRKMSAKYASYNNVIYEICNEPCNGTTWGQVKSYADAVVAAIRANDKKALILVGTPNWAQLGLDGSLYNAYYSNQTDTDLNTILNNRINDSNLMYTCHFYATTHVDWLRARVNRAIDAGLPVFISECSICDSSGGGNIDYTQADAWKNLIVQRRLSFCAWSLCNKAETSALISSGCQKTSGWSDSDLSATGKWFKKFIWNQGELSKPTPEGAMFRLYHPHTGEHFYTSSRLERNTLVSRGWIYEGIGWYAPKKSSTPVYRLYYPFTTDHHYTSDKHEYDTLIKKYGWKGEGIGWYSSDSKEVPIYRQYNPGARTGAHNYSDSKYENDVLVSKHGWIAEGIGWYGIRQ</sequence>